<feature type="region of interest" description="Disordered" evidence="1">
    <location>
        <begin position="43"/>
        <end position="67"/>
    </location>
</feature>
<sequence length="252" mass="28104">MIMRSSQPLFARHLIGFPHVDFRSLVQTLYGIEEGISRGLWPNSFSSNSKGKKPTIGQRSGDVSAISAARPRPPRYYQTSFPKARRGGLLTALAPKPPPQPLPPQFSMDLHYAYHEGPRHDTDCCFALRHAIQDLIDQGLVNLGQPSVTTNPLPTHTTHSVSLSTGGIHHMDFVQDDVIHMLSWDDGLPEMIVPDDDYDIVGATLDFLIPPEDVDVQVMTRSGKIAQVAPPITRPFGGMNSREEVRRRMMRY</sequence>
<dbReference type="Proteomes" id="UP000288805">
    <property type="component" value="Unassembled WGS sequence"/>
</dbReference>
<protein>
    <submittedName>
        <fullName evidence="2">Uncharacterized protein</fullName>
    </submittedName>
</protein>
<accession>A0A438DGT4</accession>
<evidence type="ECO:0000313" key="2">
    <source>
        <dbReference type="EMBL" id="RVW34685.1"/>
    </source>
</evidence>
<organism evidence="2 3">
    <name type="scientific">Vitis vinifera</name>
    <name type="common">Grape</name>
    <dbReference type="NCBI Taxonomy" id="29760"/>
    <lineage>
        <taxon>Eukaryota</taxon>
        <taxon>Viridiplantae</taxon>
        <taxon>Streptophyta</taxon>
        <taxon>Embryophyta</taxon>
        <taxon>Tracheophyta</taxon>
        <taxon>Spermatophyta</taxon>
        <taxon>Magnoliopsida</taxon>
        <taxon>eudicotyledons</taxon>
        <taxon>Gunneridae</taxon>
        <taxon>Pentapetalae</taxon>
        <taxon>rosids</taxon>
        <taxon>Vitales</taxon>
        <taxon>Vitaceae</taxon>
        <taxon>Viteae</taxon>
        <taxon>Vitis</taxon>
    </lineage>
</organism>
<dbReference type="AlphaFoldDB" id="A0A438DGT4"/>
<reference evidence="2 3" key="1">
    <citation type="journal article" date="2018" name="PLoS Genet.">
        <title>Population sequencing reveals clonal diversity and ancestral inbreeding in the grapevine cultivar Chardonnay.</title>
        <authorList>
            <person name="Roach M.J."/>
            <person name="Johnson D.L."/>
            <person name="Bohlmann J."/>
            <person name="van Vuuren H.J."/>
            <person name="Jones S.J."/>
            <person name="Pretorius I.S."/>
            <person name="Schmidt S.A."/>
            <person name="Borneman A.R."/>
        </authorList>
    </citation>
    <scope>NUCLEOTIDE SEQUENCE [LARGE SCALE GENOMIC DNA]</scope>
    <source>
        <strain evidence="3">cv. Chardonnay</strain>
        <tissue evidence="2">Leaf</tissue>
    </source>
</reference>
<evidence type="ECO:0000313" key="3">
    <source>
        <dbReference type="Proteomes" id="UP000288805"/>
    </source>
</evidence>
<name>A0A438DGT4_VITVI</name>
<dbReference type="EMBL" id="QGNW01001630">
    <property type="protein sequence ID" value="RVW34685.1"/>
    <property type="molecule type" value="Genomic_DNA"/>
</dbReference>
<comment type="caution">
    <text evidence="2">The sequence shown here is derived from an EMBL/GenBank/DDBJ whole genome shotgun (WGS) entry which is preliminary data.</text>
</comment>
<proteinExistence type="predicted"/>
<gene>
    <name evidence="2" type="ORF">CK203_108918</name>
</gene>
<evidence type="ECO:0000256" key="1">
    <source>
        <dbReference type="SAM" id="MobiDB-lite"/>
    </source>
</evidence>